<dbReference type="InterPro" id="IPR002048">
    <property type="entry name" value="EF_hand_dom"/>
</dbReference>
<dbReference type="Gene3D" id="1.10.238.10">
    <property type="entry name" value="EF-hand"/>
    <property type="match status" value="5"/>
</dbReference>
<dbReference type="SUPFAM" id="SSF47473">
    <property type="entry name" value="EF-hand"/>
    <property type="match status" value="3"/>
</dbReference>
<feature type="compositionally biased region" description="Polar residues" evidence="1">
    <location>
        <begin position="1"/>
        <end position="19"/>
    </location>
</feature>
<accession>A0A1Y2HV05</accession>
<name>A0A1Y2HV05_9FUNG</name>
<dbReference type="InterPro" id="IPR011992">
    <property type="entry name" value="EF-hand-dom_pair"/>
</dbReference>
<comment type="caution">
    <text evidence="3">The sequence shown here is derived from an EMBL/GenBank/DDBJ whole genome shotgun (WGS) entry which is preliminary data.</text>
</comment>
<dbReference type="CDD" id="cd00051">
    <property type="entry name" value="EFh"/>
    <property type="match status" value="1"/>
</dbReference>
<dbReference type="Proteomes" id="UP000193411">
    <property type="component" value="Unassembled WGS sequence"/>
</dbReference>
<dbReference type="PANTHER" id="PTHR20875">
    <property type="entry name" value="EF-HAND CALCIUM-BINDING DOMAIN-CONTAINING PROTEIN 6-RELATED"/>
    <property type="match status" value="1"/>
</dbReference>
<feature type="region of interest" description="Disordered" evidence="1">
    <location>
        <begin position="1"/>
        <end position="23"/>
    </location>
</feature>
<feature type="region of interest" description="Disordered" evidence="1">
    <location>
        <begin position="673"/>
        <end position="692"/>
    </location>
</feature>
<dbReference type="OrthoDB" id="272072at2759"/>
<protein>
    <recommendedName>
        <fullName evidence="2">EF-hand domain-containing protein</fullName>
    </recommendedName>
</protein>
<organism evidence="3 4">
    <name type="scientific">Catenaria anguillulae PL171</name>
    <dbReference type="NCBI Taxonomy" id="765915"/>
    <lineage>
        <taxon>Eukaryota</taxon>
        <taxon>Fungi</taxon>
        <taxon>Fungi incertae sedis</taxon>
        <taxon>Blastocladiomycota</taxon>
        <taxon>Blastocladiomycetes</taxon>
        <taxon>Blastocladiales</taxon>
        <taxon>Catenariaceae</taxon>
        <taxon>Catenaria</taxon>
    </lineage>
</organism>
<evidence type="ECO:0000313" key="4">
    <source>
        <dbReference type="Proteomes" id="UP000193411"/>
    </source>
</evidence>
<dbReference type="AlphaFoldDB" id="A0A1Y2HV05"/>
<proteinExistence type="predicted"/>
<feature type="domain" description="EF-hand" evidence="2">
    <location>
        <begin position="36"/>
        <end position="71"/>
    </location>
</feature>
<dbReference type="PROSITE" id="PS50222">
    <property type="entry name" value="EF_HAND_2"/>
    <property type="match status" value="1"/>
</dbReference>
<evidence type="ECO:0000256" key="1">
    <source>
        <dbReference type="SAM" id="MobiDB-lite"/>
    </source>
</evidence>
<dbReference type="GO" id="GO:0005509">
    <property type="term" value="F:calcium ion binding"/>
    <property type="evidence" value="ECO:0007669"/>
    <property type="project" value="InterPro"/>
</dbReference>
<dbReference type="STRING" id="765915.A0A1Y2HV05"/>
<dbReference type="PANTHER" id="PTHR20875:SF0">
    <property type="entry name" value="GH12158P"/>
    <property type="match status" value="1"/>
</dbReference>
<sequence>MDPQHHSPSTPQGAQSPRQRSPVDIVEDRIRSHVFHARIRISEYFKDYDRLHSGYISFSQFRRCLAVCIEKGPRLSDNEFNLLCDKYDTRRDGTVNYLRFIDSIDKVFGGRNLEKTPTLSVDAPGQWLRDPRPLSPSVEAKCLELIERIRVYVRHHGFDVKSWYRDFDSHNSGIVTVNQYRRGFPPNLLTPEEMDVLMLMFHDHGAETVNYKKLNTLVNRRSPIQPDQSGNRLVPTNAAAPHHHAPVGTEIILESSQAVLTHEAVSLDRTLEEIKRYAYIQRIRMVDFFRDYDHHNQGIVSEHQFCAALKLVKVNLSKAQLDMLLSTYRSQDGRINYRSFCDTIEEIFTTRAVEKNPVLEVALPDRNSLIKQVNKLSPEDEAVYESVITRIRRKVDERRINTLSFFKDLDKKAGGCYQVTKSQFARLLSLAGLEVTQKELFVLLDKFQDPHHINYINFVHEASPLDEHERLPKMHKVEEEESYSVPDRDVNALLITIQNQVYMKSLRVCEFLRDYDRSRTGCYELLANHFKHPEKRDCCRWRDFEQWIERSHGYLSDLEKRPSYRIQPPSVAIPAIHPRTEQLTLHENASLYEILTSLRAHISRRATSMKTQFHSFDKLRTGRVTRAQLRQVLSWVEADVSDSAFELICRNWTDVELGDFCYLPFLATVESESHDAKPDPMPPQPPTLSTEHLADDPQELEKRHTGMPIDVGFASSIPAAGNGLNTGSGGGVIVEAGQAKPKPLVPLSDDELSTLLLRLKSKIKTERIRVYDALRDFDPRRCGRITRGCFERGLNRFNFQLNRREVFTLTNRYAVPSTDGNGPPMVDYRAFSDDMEVFTVKGLEQAPTAEVPEFRPIWHELRLRASGKEAALSLIMHAIAESLRQRRMYFLLRYLEDHDKIHNGTIPREKFHSAMIAAGCRLTEAEVDLIVAGYALEDHDDNIDYLAFNRDLMEMSKEVWKGETNLVEAIEGRRHAVSTPQPGGGLAM</sequence>
<reference evidence="3 4" key="1">
    <citation type="submission" date="2016-07" db="EMBL/GenBank/DDBJ databases">
        <title>Pervasive Adenine N6-methylation of Active Genes in Fungi.</title>
        <authorList>
            <consortium name="DOE Joint Genome Institute"/>
            <person name="Mondo S.J."/>
            <person name="Dannebaum R.O."/>
            <person name="Kuo R.C."/>
            <person name="Labutti K."/>
            <person name="Haridas S."/>
            <person name="Kuo A."/>
            <person name="Salamov A."/>
            <person name="Ahrendt S.R."/>
            <person name="Lipzen A."/>
            <person name="Sullivan W."/>
            <person name="Andreopoulos W.B."/>
            <person name="Clum A."/>
            <person name="Lindquist E."/>
            <person name="Daum C."/>
            <person name="Ramamoorthy G.K."/>
            <person name="Gryganskyi A."/>
            <person name="Culley D."/>
            <person name="Magnuson J.K."/>
            <person name="James T.Y."/>
            <person name="O'Malley M.A."/>
            <person name="Stajich J.E."/>
            <person name="Spatafora J.W."/>
            <person name="Visel A."/>
            <person name="Grigoriev I.V."/>
        </authorList>
    </citation>
    <scope>NUCLEOTIDE SEQUENCE [LARGE SCALE GENOMIC DNA]</scope>
    <source>
        <strain evidence="3 4">PL171</strain>
    </source>
</reference>
<evidence type="ECO:0000313" key="3">
    <source>
        <dbReference type="EMBL" id="ORZ38445.1"/>
    </source>
</evidence>
<dbReference type="EMBL" id="MCFL01000008">
    <property type="protein sequence ID" value="ORZ38445.1"/>
    <property type="molecule type" value="Genomic_DNA"/>
</dbReference>
<evidence type="ECO:0000259" key="2">
    <source>
        <dbReference type="PROSITE" id="PS50222"/>
    </source>
</evidence>
<keyword evidence="4" id="KW-1185">Reference proteome</keyword>
<gene>
    <name evidence="3" type="ORF">BCR44DRAFT_1428282</name>
</gene>
<dbReference type="InterPro" id="IPR052603">
    <property type="entry name" value="EFCB6"/>
</dbReference>